<dbReference type="STRING" id="483913.AN935_07900"/>
<dbReference type="EMBL" id="CP120576">
    <property type="protein sequence ID" value="WEY83854.1"/>
    <property type="molecule type" value="Genomic_DNA"/>
</dbReference>
<name>A0A0D1KUQ8_BACIU</name>
<evidence type="ECO:0000256" key="3">
    <source>
        <dbReference type="HAMAP-Rule" id="MF_01867"/>
    </source>
</evidence>
<organism evidence="6 8">
    <name type="scientific">Bacillus subtilis</name>
    <dbReference type="NCBI Taxonomy" id="1423"/>
    <lineage>
        <taxon>Bacteria</taxon>
        <taxon>Bacillati</taxon>
        <taxon>Bacillota</taxon>
        <taxon>Bacilli</taxon>
        <taxon>Bacillales</taxon>
        <taxon>Bacillaceae</taxon>
        <taxon>Bacillus</taxon>
    </lineage>
</organism>
<dbReference type="PATRIC" id="fig|1423.173.peg.1402"/>
<dbReference type="InterPro" id="IPR011199">
    <property type="entry name" value="Bacillithiol_biosynth_BshC"/>
</dbReference>
<dbReference type="Pfam" id="PF24850">
    <property type="entry name" value="CC_BshC"/>
    <property type="match status" value="1"/>
</dbReference>
<evidence type="ECO:0000256" key="2">
    <source>
        <dbReference type="ARBA" id="ARBA00023054"/>
    </source>
</evidence>
<evidence type="ECO:0000313" key="8">
    <source>
        <dbReference type="Proteomes" id="UP000032247"/>
    </source>
</evidence>
<dbReference type="HAMAP" id="MF_01867">
    <property type="entry name" value="BshC"/>
    <property type="match status" value="1"/>
</dbReference>
<evidence type="ECO:0000313" key="6">
    <source>
        <dbReference type="EMBL" id="KIU12520.1"/>
    </source>
</evidence>
<dbReference type="Proteomes" id="UP001214898">
    <property type="component" value="Chromosome"/>
</dbReference>
<dbReference type="PIRSF" id="PIRSF012535">
    <property type="entry name" value="UCP012535"/>
    <property type="match status" value="1"/>
</dbReference>
<feature type="domain" description="Bacillithiol biosynthesis BshC C-terminal coiled-coil" evidence="5">
    <location>
        <begin position="380"/>
        <end position="539"/>
    </location>
</feature>
<evidence type="ECO:0000259" key="4">
    <source>
        <dbReference type="Pfam" id="PF10079"/>
    </source>
</evidence>
<dbReference type="Proteomes" id="UP000032247">
    <property type="component" value="Unassembled WGS sequence"/>
</dbReference>
<gene>
    <name evidence="3 7" type="primary">bshC</name>
    <name evidence="7" type="ORF">P5633_16065</name>
    <name evidence="6" type="ORF">SC09_Contig19orf01022</name>
</gene>
<comment type="function">
    <text evidence="3">Involved in bacillithiol (BSH) biosynthesis. May catalyze the last step of the pathway, the addition of cysteine to glucosamine malate (GlcN-Mal) to generate BSH.</text>
</comment>
<protein>
    <recommendedName>
        <fullName evidence="3">Putative cysteine ligase BshC</fullName>
        <ecNumber evidence="3">6.-.-.-</ecNumber>
    </recommendedName>
</protein>
<keyword evidence="2" id="KW-0175">Coiled coil</keyword>
<accession>A0A0D1KUQ8</accession>
<dbReference type="InterPro" id="IPR055399">
    <property type="entry name" value="CC_BshC"/>
</dbReference>
<dbReference type="GO" id="GO:0016874">
    <property type="term" value="F:ligase activity"/>
    <property type="evidence" value="ECO:0007669"/>
    <property type="project" value="UniProtKB-UniRule"/>
</dbReference>
<sequence length="539" mass="62638">MQLTELSIKNQNVFVQHYIDGKEEMSSFFDYSIHHKDMWRERLEDLSSRFFAREELAAYLTSYHNKFGSSAMQSAIEKLKDPSSAAVVGGQQAGLLTGPLYTIHKIISIIVLAKQQEKELQVPVIPIFWVAGEDHDLDEINFVHTSEENGPVKKKLPQSYWKKSSAASTSLDQEKCAAWIDDVFAAFEETDHTNTLLDNVKRCLRESVTFTDFFELLIADLFQEEGLVLLNSGDPGIKKLETAMFQKILRENDELARAVSDQQAFMRQAGYKPIIESGKEQANLFYEYEEERFLIEKDNGRFVIKELDLGWTRDELHTHMEEHPERFSNNVVTRPLMQEFLIPTLAFIAGPGEINYWGELKQAFAVMGFKMPPVMPRLNITILERHIEKKLAERNISLQDAIERGTENQRESYFERQIPEEFTAVMDQAKSQIEAIHKTVRQEALKVDQSLEPLLLKNAAFIQDQLQFLERTVTKRIEEKEGYVLKDYERIQNSIKPLLAPQERIWNIMYYLNRYGPKFFTTFKNLPFSFQNQHQVVKL</sequence>
<dbReference type="AlphaFoldDB" id="A0A0D1KUQ8"/>
<keyword evidence="1 3" id="KW-0436">Ligase</keyword>
<reference evidence="7" key="2">
    <citation type="submission" date="2023-03" db="EMBL/GenBank/DDBJ databases">
        <title>Complete genome sequences of 52 Bacillus and Priestia strains isolated from West-African fermentations and 26 reference strains from the DSMZ collection.</title>
        <authorList>
            <person name="Wiedenbein E.S."/>
            <person name="Canoy T.S."/>
            <person name="Hui Y."/>
            <person name="Parkouda C."/>
            <person name="Dawende C."/>
            <person name="Ametefe E."/>
            <person name="Jespersen L."/>
            <person name="Nielsen D.S."/>
        </authorList>
    </citation>
    <scope>NUCLEOTIDE SEQUENCE</scope>
    <source>
        <strain evidence="7">PRO56</strain>
    </source>
</reference>
<evidence type="ECO:0000313" key="7">
    <source>
        <dbReference type="EMBL" id="WEY83854.1"/>
    </source>
</evidence>
<dbReference type="EC" id="6.-.-.-" evidence="3"/>
<comment type="similarity">
    <text evidence="3">Belongs to the BshC family.</text>
</comment>
<dbReference type="Pfam" id="PF10079">
    <property type="entry name" value="Rossmann-like_BshC"/>
    <property type="match status" value="1"/>
</dbReference>
<evidence type="ECO:0000256" key="1">
    <source>
        <dbReference type="ARBA" id="ARBA00022598"/>
    </source>
</evidence>
<dbReference type="NCBIfam" id="TIGR03998">
    <property type="entry name" value="thiol_BshC"/>
    <property type="match status" value="1"/>
</dbReference>
<dbReference type="InterPro" id="IPR055398">
    <property type="entry name" value="Rossmann-like_BshC"/>
</dbReference>
<proteinExistence type="inferred from homology"/>
<dbReference type="EMBL" id="JXBC01000002">
    <property type="protein sequence ID" value="KIU12520.1"/>
    <property type="molecule type" value="Genomic_DNA"/>
</dbReference>
<evidence type="ECO:0000259" key="5">
    <source>
        <dbReference type="Pfam" id="PF24850"/>
    </source>
</evidence>
<feature type="domain" description="Bacillithiol biosynthesis BshC N-terminal Rossmann-like" evidence="4">
    <location>
        <begin position="1"/>
        <end position="378"/>
    </location>
</feature>
<reference evidence="6 8" key="1">
    <citation type="submission" date="2014-12" db="EMBL/GenBank/DDBJ databases">
        <title>Comparative genome analysis of Bacillus coagulans HM-08, Clostridium butyricum HM-68, Bacillus subtilis HM-66 and Bacillus licheniformis BL-09.</title>
        <authorList>
            <person name="Zhang H."/>
        </authorList>
    </citation>
    <scope>NUCLEOTIDE SEQUENCE [LARGE SCALE GENOMIC DNA]</scope>
    <source>
        <strain evidence="6 8">HM-66</strain>
    </source>
</reference>